<feature type="compositionally biased region" description="Polar residues" evidence="1">
    <location>
        <begin position="51"/>
        <end position="63"/>
    </location>
</feature>
<evidence type="ECO:0000256" key="1">
    <source>
        <dbReference type="SAM" id="MobiDB-lite"/>
    </source>
</evidence>
<dbReference type="EMBL" id="JBHRVV010000001">
    <property type="protein sequence ID" value="MFC3458987.1"/>
    <property type="molecule type" value="Genomic_DNA"/>
</dbReference>
<name>A0ABV7PM62_9BURK</name>
<feature type="region of interest" description="Disordered" evidence="1">
    <location>
        <begin position="48"/>
        <end position="77"/>
    </location>
</feature>
<accession>A0ABV7PM62</accession>
<evidence type="ECO:0000313" key="3">
    <source>
        <dbReference type="Proteomes" id="UP001595665"/>
    </source>
</evidence>
<dbReference type="RefSeq" id="WP_379735481.1">
    <property type="nucleotide sequence ID" value="NZ_JBHRVV010000001.1"/>
</dbReference>
<evidence type="ECO:0000313" key="2">
    <source>
        <dbReference type="EMBL" id="MFC3458987.1"/>
    </source>
</evidence>
<keyword evidence="3" id="KW-1185">Reference proteome</keyword>
<protein>
    <recommendedName>
        <fullName evidence="4">Transposase</fullName>
    </recommendedName>
</protein>
<sequence length="77" mass="8503">MIERRDKATAFKVDIAIHMMRTSGKLAVARFMDKHCVPLDVTMRVLGETSGGTRQNSLEQNPLLSPVHPTKGKPSTV</sequence>
<organism evidence="2 3">
    <name type="scientific">Massilia haematophila</name>
    <dbReference type="NCBI Taxonomy" id="457923"/>
    <lineage>
        <taxon>Bacteria</taxon>
        <taxon>Pseudomonadati</taxon>
        <taxon>Pseudomonadota</taxon>
        <taxon>Betaproteobacteria</taxon>
        <taxon>Burkholderiales</taxon>
        <taxon>Oxalobacteraceae</taxon>
        <taxon>Telluria group</taxon>
        <taxon>Massilia</taxon>
    </lineage>
</organism>
<proteinExistence type="predicted"/>
<reference evidence="3" key="1">
    <citation type="journal article" date="2019" name="Int. J. Syst. Evol. Microbiol.">
        <title>The Global Catalogue of Microorganisms (GCM) 10K type strain sequencing project: providing services to taxonomists for standard genome sequencing and annotation.</title>
        <authorList>
            <consortium name="The Broad Institute Genomics Platform"/>
            <consortium name="The Broad Institute Genome Sequencing Center for Infectious Disease"/>
            <person name="Wu L."/>
            <person name="Ma J."/>
        </authorList>
    </citation>
    <scope>NUCLEOTIDE SEQUENCE [LARGE SCALE GENOMIC DNA]</scope>
    <source>
        <strain evidence="3">CCM 7480</strain>
    </source>
</reference>
<evidence type="ECO:0008006" key="4">
    <source>
        <dbReference type="Google" id="ProtNLM"/>
    </source>
</evidence>
<comment type="caution">
    <text evidence="2">The sequence shown here is derived from an EMBL/GenBank/DDBJ whole genome shotgun (WGS) entry which is preliminary data.</text>
</comment>
<gene>
    <name evidence="2" type="ORF">ACFOPH_12145</name>
</gene>
<dbReference type="Proteomes" id="UP001595665">
    <property type="component" value="Unassembled WGS sequence"/>
</dbReference>